<comment type="caution">
    <text evidence="8">The sequence shown here is derived from an EMBL/GenBank/DDBJ whole genome shotgun (WGS) entry which is preliminary data.</text>
</comment>
<feature type="active site" description="Proton acceptor; specific for D-alanine" evidence="4">
    <location>
        <position position="43"/>
    </location>
</feature>
<keyword evidence="3 4" id="KW-0413">Isomerase</keyword>
<dbReference type="HAMAP" id="MF_01201">
    <property type="entry name" value="Ala_racemase"/>
    <property type="match status" value="1"/>
</dbReference>
<dbReference type="PRINTS" id="PR00992">
    <property type="entry name" value="ALARACEMASE"/>
</dbReference>
<gene>
    <name evidence="8" type="primary">alr</name>
    <name evidence="8" type="ORF">E2980_20850</name>
</gene>
<comment type="similarity">
    <text evidence="4">Belongs to the alanine racemase family.</text>
</comment>
<proteinExistence type="inferred from homology"/>
<keyword evidence="2 4" id="KW-0663">Pyridoxal phosphate</keyword>
<dbReference type="FunFam" id="3.20.20.10:FF:000002">
    <property type="entry name" value="Alanine racemase"/>
    <property type="match status" value="1"/>
</dbReference>
<name>A0A4Y8LTJ3_9BACL</name>
<feature type="active site" description="Proton acceptor; specific for L-alanine" evidence="4">
    <location>
        <position position="270"/>
    </location>
</feature>
<evidence type="ECO:0000256" key="3">
    <source>
        <dbReference type="ARBA" id="ARBA00023235"/>
    </source>
</evidence>
<comment type="pathway">
    <text evidence="4">Amino-acid biosynthesis; D-alanine biosynthesis; D-alanine from L-alanine: step 1/1.</text>
</comment>
<dbReference type="Pfam" id="PF01168">
    <property type="entry name" value="Ala_racemase_N"/>
    <property type="match status" value="1"/>
</dbReference>
<dbReference type="Pfam" id="PF00842">
    <property type="entry name" value="Ala_racemase_C"/>
    <property type="match status" value="1"/>
</dbReference>
<comment type="function">
    <text evidence="4">Catalyzes the interconversion of L-alanine and D-alanine. May also act on other amino acids.</text>
</comment>
<dbReference type="InterPro" id="IPR011079">
    <property type="entry name" value="Ala_racemase_C"/>
</dbReference>
<comment type="cofactor">
    <cofactor evidence="1 4 5">
        <name>pyridoxal 5'-phosphate</name>
        <dbReference type="ChEBI" id="CHEBI:597326"/>
    </cofactor>
</comment>
<comment type="catalytic activity">
    <reaction evidence="4">
        <text>L-alanine = D-alanine</text>
        <dbReference type="Rhea" id="RHEA:20249"/>
        <dbReference type="ChEBI" id="CHEBI:57416"/>
        <dbReference type="ChEBI" id="CHEBI:57972"/>
        <dbReference type="EC" id="5.1.1.1"/>
    </reaction>
</comment>
<dbReference type="SUPFAM" id="SSF51419">
    <property type="entry name" value="PLP-binding barrel"/>
    <property type="match status" value="1"/>
</dbReference>
<evidence type="ECO:0000256" key="5">
    <source>
        <dbReference type="PIRSR" id="PIRSR600821-50"/>
    </source>
</evidence>
<feature type="binding site" evidence="4 6">
    <location>
        <position position="317"/>
    </location>
    <ligand>
        <name>substrate</name>
    </ligand>
</feature>
<evidence type="ECO:0000259" key="7">
    <source>
        <dbReference type="SMART" id="SM01005"/>
    </source>
</evidence>
<dbReference type="PANTHER" id="PTHR30511:SF0">
    <property type="entry name" value="ALANINE RACEMASE, CATABOLIC-RELATED"/>
    <property type="match status" value="1"/>
</dbReference>
<organism evidence="8 9">
    <name type="scientific">Cohnella luojiensis</name>
    <dbReference type="NCBI Taxonomy" id="652876"/>
    <lineage>
        <taxon>Bacteria</taxon>
        <taxon>Bacillati</taxon>
        <taxon>Bacillota</taxon>
        <taxon>Bacilli</taxon>
        <taxon>Bacillales</taxon>
        <taxon>Paenibacillaceae</taxon>
        <taxon>Cohnella</taxon>
    </lineage>
</organism>
<dbReference type="PANTHER" id="PTHR30511">
    <property type="entry name" value="ALANINE RACEMASE"/>
    <property type="match status" value="1"/>
</dbReference>
<dbReference type="GO" id="GO:0008784">
    <property type="term" value="F:alanine racemase activity"/>
    <property type="evidence" value="ECO:0007669"/>
    <property type="project" value="UniProtKB-UniRule"/>
</dbReference>
<dbReference type="EMBL" id="SOMN01000041">
    <property type="protein sequence ID" value="TFE22756.1"/>
    <property type="molecule type" value="Genomic_DNA"/>
</dbReference>
<dbReference type="InterPro" id="IPR029066">
    <property type="entry name" value="PLP-binding_barrel"/>
</dbReference>
<evidence type="ECO:0000256" key="6">
    <source>
        <dbReference type="PIRSR" id="PIRSR600821-52"/>
    </source>
</evidence>
<dbReference type="OrthoDB" id="9813814at2"/>
<reference evidence="8 9" key="1">
    <citation type="submission" date="2019-03" db="EMBL/GenBank/DDBJ databases">
        <title>Cohnella endophytica sp. nov., a novel endophytic bacterium isolated from bark of Sonneratia apetala.</title>
        <authorList>
            <person name="Tuo L."/>
        </authorList>
    </citation>
    <scope>NUCLEOTIDE SEQUENCE [LARGE SCALE GENOMIC DNA]</scope>
    <source>
        <strain evidence="8 9">CCTCC AB 208254</strain>
    </source>
</reference>
<dbReference type="RefSeq" id="WP_135154179.1">
    <property type="nucleotide sequence ID" value="NZ_SOMN01000041.1"/>
</dbReference>
<dbReference type="NCBIfam" id="TIGR00492">
    <property type="entry name" value="alr"/>
    <property type="match status" value="1"/>
</dbReference>
<dbReference type="GO" id="GO:0009252">
    <property type="term" value="P:peptidoglycan biosynthetic process"/>
    <property type="evidence" value="ECO:0007669"/>
    <property type="project" value="TreeGrafter"/>
</dbReference>
<protein>
    <recommendedName>
        <fullName evidence="4">Alanine racemase</fullName>
        <ecNumber evidence="4">5.1.1.1</ecNumber>
    </recommendedName>
</protein>
<dbReference type="GO" id="GO:0030170">
    <property type="term" value="F:pyridoxal phosphate binding"/>
    <property type="evidence" value="ECO:0007669"/>
    <property type="project" value="UniProtKB-UniRule"/>
</dbReference>
<dbReference type="GO" id="GO:0030632">
    <property type="term" value="P:D-alanine biosynthetic process"/>
    <property type="evidence" value="ECO:0007669"/>
    <property type="project" value="UniProtKB-UniRule"/>
</dbReference>
<feature type="domain" description="Alanine racemase C-terminal" evidence="7">
    <location>
        <begin position="249"/>
        <end position="374"/>
    </location>
</feature>
<dbReference type="InterPro" id="IPR001608">
    <property type="entry name" value="Ala_racemase_N"/>
</dbReference>
<evidence type="ECO:0000256" key="2">
    <source>
        <dbReference type="ARBA" id="ARBA00022898"/>
    </source>
</evidence>
<dbReference type="Gene3D" id="2.40.37.10">
    <property type="entry name" value="Lyase, Ornithine Decarboxylase, Chain A, domain 1"/>
    <property type="match status" value="1"/>
</dbReference>
<dbReference type="EC" id="5.1.1.1" evidence="4"/>
<feature type="modified residue" description="N6-(pyridoxal phosphate)lysine" evidence="4 5">
    <location>
        <position position="43"/>
    </location>
</feature>
<feature type="binding site" evidence="4 6">
    <location>
        <position position="142"/>
    </location>
    <ligand>
        <name>substrate</name>
    </ligand>
</feature>
<evidence type="ECO:0000313" key="9">
    <source>
        <dbReference type="Proteomes" id="UP000297900"/>
    </source>
</evidence>
<dbReference type="SMART" id="SM01005">
    <property type="entry name" value="Ala_racemase_C"/>
    <property type="match status" value="1"/>
</dbReference>
<dbReference type="AlphaFoldDB" id="A0A4Y8LTJ3"/>
<dbReference type="UniPathway" id="UPA00042">
    <property type="reaction ID" value="UER00497"/>
</dbReference>
<dbReference type="SUPFAM" id="SSF50621">
    <property type="entry name" value="Alanine racemase C-terminal domain-like"/>
    <property type="match status" value="1"/>
</dbReference>
<keyword evidence="9" id="KW-1185">Reference proteome</keyword>
<evidence type="ECO:0000313" key="8">
    <source>
        <dbReference type="EMBL" id="TFE22756.1"/>
    </source>
</evidence>
<dbReference type="Gene3D" id="3.20.20.10">
    <property type="entry name" value="Alanine racemase"/>
    <property type="match status" value="1"/>
</dbReference>
<dbReference type="InterPro" id="IPR009006">
    <property type="entry name" value="Ala_racemase/Decarboxylase_C"/>
</dbReference>
<evidence type="ECO:0000256" key="1">
    <source>
        <dbReference type="ARBA" id="ARBA00001933"/>
    </source>
</evidence>
<dbReference type="CDD" id="cd00430">
    <property type="entry name" value="PLPDE_III_AR"/>
    <property type="match status" value="1"/>
</dbReference>
<sequence>MEMERSELYRDTWAEVDLSCISHNLKSIKSRLPAKTEIMAVVKASGYGHGDAETAKTAVQSGAGSLAVAYLSEAINLRRHGITVPILILTPIQPHETAVAIHYDLMLTVTSAEWFMQLRACKVMNSKTKLKVHVKFDTGLGRIGIREREEWEAIAPWLVQPDIQVEGIYTHFASAGEEDSGYLKAQAAKFKEAAGWVKESDIPFRQIHCANSAAALRFPELAMDIVRIGAAMYGYYSRDHAQGLRLKPAFSLYSRLIQVKRVNKGEYIGYDNSYRASEEEWIGTVPIGYADGWSQSLQGSCMLVDGVRAPIVGKIGMDQLMIRLPRSYPVHTLVTIIGKQTKDEITCMELTSYSGRVPQEISTSLTSRITRLYKRDDCYAEVVSSTFKFNSYANYSAAK</sequence>
<dbReference type="GO" id="GO:0005829">
    <property type="term" value="C:cytosol"/>
    <property type="evidence" value="ECO:0007669"/>
    <property type="project" value="TreeGrafter"/>
</dbReference>
<dbReference type="InterPro" id="IPR000821">
    <property type="entry name" value="Ala_racemase"/>
</dbReference>
<evidence type="ECO:0000256" key="4">
    <source>
        <dbReference type="HAMAP-Rule" id="MF_01201"/>
    </source>
</evidence>
<accession>A0A4Y8LTJ3</accession>
<dbReference type="Proteomes" id="UP000297900">
    <property type="component" value="Unassembled WGS sequence"/>
</dbReference>